<reference evidence="3 4" key="1">
    <citation type="submission" date="2014-08" db="EMBL/GenBank/DDBJ databases">
        <title>Genomic and Phenotypic Diversity of Colwellia psychrerythraea strains from Disparate Marine Basins.</title>
        <authorList>
            <person name="Techtmann S.M."/>
            <person name="Stelling S.C."/>
            <person name="Utturkar S.M."/>
            <person name="Alshibli N."/>
            <person name="Harris A."/>
            <person name="Brown S.D."/>
            <person name="Hazen T.C."/>
        </authorList>
    </citation>
    <scope>NUCLEOTIDE SEQUENCE [LARGE SCALE GENOMIC DNA]</scope>
    <source>
        <strain evidence="3 4">GAB14E</strain>
    </source>
</reference>
<evidence type="ECO:0000313" key="3">
    <source>
        <dbReference type="EMBL" id="KGJ96179.1"/>
    </source>
</evidence>
<dbReference type="OrthoDB" id="9811006at2"/>
<proteinExistence type="predicted"/>
<name>A0A099KZL7_COLPS</name>
<organism evidence="3 4">
    <name type="scientific">Colwellia psychrerythraea</name>
    <name type="common">Vibrio psychroerythus</name>
    <dbReference type="NCBI Taxonomy" id="28229"/>
    <lineage>
        <taxon>Bacteria</taxon>
        <taxon>Pseudomonadati</taxon>
        <taxon>Pseudomonadota</taxon>
        <taxon>Gammaproteobacteria</taxon>
        <taxon>Alteromonadales</taxon>
        <taxon>Colwelliaceae</taxon>
        <taxon>Colwellia</taxon>
    </lineage>
</organism>
<evidence type="ECO:0000259" key="2">
    <source>
        <dbReference type="SMART" id="SM00867"/>
    </source>
</evidence>
<dbReference type="InterPro" id="IPR007372">
    <property type="entry name" value="Lipid/polyisoprenoid-bd_YceI"/>
</dbReference>
<dbReference type="PANTHER" id="PTHR34406">
    <property type="entry name" value="PROTEIN YCEI"/>
    <property type="match status" value="1"/>
</dbReference>
<sequence length="199" mass="21661">MKKTLLTTVLTSSLLASSILATLSASTVQAADYKVDVEGAHAFVQFKIKHLGYSWLIGRFNTFDGSFSYDEKAPNNAKINIEIDTKSIDSNHAERDKHLKGKDFLNVNSFPKATFTSNSIKFSDDENAVVTGDFTLKGVTNTISFPVVKIGEGQDPWGGYRSGFSGTTSLKLADYGITYNLGPASTHVEMALHIEGVRI</sequence>
<dbReference type="Pfam" id="PF04264">
    <property type="entry name" value="YceI"/>
    <property type="match status" value="1"/>
</dbReference>
<dbReference type="NCBIfam" id="NF002994">
    <property type="entry name" value="PRK03757.1"/>
    <property type="match status" value="1"/>
</dbReference>
<gene>
    <name evidence="3" type="ORF">GAB14E_0126</name>
</gene>
<dbReference type="SUPFAM" id="SSF101874">
    <property type="entry name" value="YceI-like"/>
    <property type="match status" value="1"/>
</dbReference>
<evidence type="ECO:0000256" key="1">
    <source>
        <dbReference type="SAM" id="SignalP"/>
    </source>
</evidence>
<dbReference type="RefSeq" id="WP_033081161.1">
    <property type="nucleotide sequence ID" value="NZ_JQEC01000011.1"/>
</dbReference>
<feature type="chain" id="PRO_5001949193" evidence="1">
    <location>
        <begin position="31"/>
        <end position="199"/>
    </location>
</feature>
<dbReference type="Gene3D" id="2.40.128.110">
    <property type="entry name" value="Lipid/polyisoprenoid-binding, YceI-like"/>
    <property type="match status" value="1"/>
</dbReference>
<comment type="caution">
    <text evidence="3">The sequence shown here is derived from an EMBL/GenBank/DDBJ whole genome shotgun (WGS) entry which is preliminary data.</text>
</comment>
<dbReference type="PANTHER" id="PTHR34406:SF1">
    <property type="entry name" value="PROTEIN YCEI"/>
    <property type="match status" value="1"/>
</dbReference>
<dbReference type="InterPro" id="IPR036761">
    <property type="entry name" value="TTHA0802/YceI-like_sf"/>
</dbReference>
<dbReference type="SMART" id="SM00867">
    <property type="entry name" value="YceI"/>
    <property type="match status" value="1"/>
</dbReference>
<feature type="domain" description="Lipid/polyisoprenoid-binding YceI-like" evidence="2">
    <location>
        <begin position="32"/>
        <end position="197"/>
    </location>
</feature>
<evidence type="ECO:0000313" key="4">
    <source>
        <dbReference type="Proteomes" id="UP000029868"/>
    </source>
</evidence>
<dbReference type="EMBL" id="JQEC01000011">
    <property type="protein sequence ID" value="KGJ96179.1"/>
    <property type="molecule type" value="Genomic_DNA"/>
</dbReference>
<dbReference type="AlphaFoldDB" id="A0A099KZL7"/>
<dbReference type="PATRIC" id="fig|28229.3.peg.1060"/>
<keyword evidence="1" id="KW-0732">Signal</keyword>
<accession>A0A099KZL7</accession>
<protein>
    <submittedName>
        <fullName evidence="3">YceI family protein</fullName>
    </submittedName>
</protein>
<dbReference type="Proteomes" id="UP000029868">
    <property type="component" value="Unassembled WGS sequence"/>
</dbReference>
<feature type="signal peptide" evidence="1">
    <location>
        <begin position="1"/>
        <end position="30"/>
    </location>
</feature>